<proteinExistence type="predicted"/>
<sequence length="110" mass="13075">MYYLQSKPEMFDLMRPYVIITNLLTLVWFISLQYYRFKDTGKACAGEFLNQSKLPGNYGSLYLVSESAWLKYYIITHCLVYIVQKVISIVVTNKLEARYEQKRLEIQNRV</sequence>
<name>A0A7S3CHJ0_9SPIT</name>
<evidence type="ECO:0000256" key="1">
    <source>
        <dbReference type="SAM" id="Phobius"/>
    </source>
</evidence>
<organism evidence="2">
    <name type="scientific">Strombidium rassoulzadegani</name>
    <dbReference type="NCBI Taxonomy" id="1082188"/>
    <lineage>
        <taxon>Eukaryota</taxon>
        <taxon>Sar</taxon>
        <taxon>Alveolata</taxon>
        <taxon>Ciliophora</taxon>
        <taxon>Intramacronucleata</taxon>
        <taxon>Spirotrichea</taxon>
        <taxon>Oligotrichia</taxon>
        <taxon>Strombidiidae</taxon>
        <taxon>Strombidium</taxon>
    </lineage>
</organism>
<accession>A0A7S3CHJ0</accession>
<keyword evidence="1" id="KW-0812">Transmembrane</keyword>
<gene>
    <name evidence="2" type="ORF">SRAS04492_LOCUS48</name>
</gene>
<feature type="transmembrane region" description="Helical" evidence="1">
    <location>
        <begin position="16"/>
        <end position="35"/>
    </location>
</feature>
<dbReference type="AlphaFoldDB" id="A0A7S3CHJ0"/>
<keyword evidence="1" id="KW-0472">Membrane</keyword>
<reference evidence="2" key="1">
    <citation type="submission" date="2021-01" db="EMBL/GenBank/DDBJ databases">
        <authorList>
            <person name="Corre E."/>
            <person name="Pelletier E."/>
            <person name="Niang G."/>
            <person name="Scheremetjew M."/>
            <person name="Finn R."/>
            <person name="Kale V."/>
            <person name="Holt S."/>
            <person name="Cochrane G."/>
            <person name="Meng A."/>
            <person name="Brown T."/>
            <person name="Cohen L."/>
        </authorList>
    </citation>
    <scope>NUCLEOTIDE SEQUENCE</scope>
    <source>
        <strain evidence="2">Ras09</strain>
    </source>
</reference>
<keyword evidence="1" id="KW-1133">Transmembrane helix</keyword>
<dbReference type="EMBL" id="HBIA01000073">
    <property type="protein sequence ID" value="CAE0228265.1"/>
    <property type="molecule type" value="Transcribed_RNA"/>
</dbReference>
<protein>
    <submittedName>
        <fullName evidence="2">Uncharacterized protein</fullName>
    </submittedName>
</protein>
<evidence type="ECO:0000313" key="2">
    <source>
        <dbReference type="EMBL" id="CAE0228265.1"/>
    </source>
</evidence>